<dbReference type="GO" id="GO:0006911">
    <property type="term" value="P:phagocytosis, engulfment"/>
    <property type="evidence" value="ECO:0007669"/>
    <property type="project" value="EnsemblProtists"/>
</dbReference>
<keyword evidence="2 7" id="KW-0547">Nucleotide-binding</keyword>
<dbReference type="STRING" id="5786.F0Z7I3"/>
<dbReference type="GO" id="GO:0032009">
    <property type="term" value="C:early phagosome"/>
    <property type="evidence" value="ECO:0007669"/>
    <property type="project" value="EnsemblProtists"/>
</dbReference>
<dbReference type="GO" id="GO:0030866">
    <property type="term" value="P:cortical actin cytoskeleton organization"/>
    <property type="evidence" value="ECO:0007669"/>
    <property type="project" value="EnsemblProtists"/>
</dbReference>
<evidence type="ECO:0000256" key="3">
    <source>
        <dbReference type="ARBA" id="ARBA00022840"/>
    </source>
</evidence>
<dbReference type="GO" id="GO:2000147">
    <property type="term" value="P:positive regulation of cell motility"/>
    <property type="evidence" value="ECO:0007669"/>
    <property type="project" value="EnsemblProtists"/>
</dbReference>
<dbReference type="GO" id="GO:0016459">
    <property type="term" value="C:myosin complex"/>
    <property type="evidence" value="ECO:0007669"/>
    <property type="project" value="UniProtKB-KW"/>
</dbReference>
<sequence length="852" mass="93791">MFRLFSSGVDDLVLVSSPTNGEITNQIGARFDRELIYTNIGEVLIAVNPYKQLPITGPEFIKMYQNSPGGNEAPPHIFALAERAYRRMVDENESQCVIISGESGAGKTVSAKLILQYVTAVSPNNSYGNSMGGGGSNNVPQYDGGSDDYGAPSGRGRALPMPGGRGMPPPARGGGVPNRGGVASRGAPPPPMGGGRGRGPPPPVSNVRAGAPPPPMSGGQAPPARGPAPPPSRGGPAARGRGGAPPPRAAPPQSRGGRNVDVEHIKKVILDSNPLMEAIGNAKTVRNDNSSRFGKYLEIQFDDNNAPVGGQISTFLLEKTRVTFQQKHERNFHIFYQMLAGLDQSTKSEWGLTQATDFYYLAQSKCTSIADVDDAADYIEVKNAMTTIAITSEEQTEIFRILAAILHVGNIRFQGEAPATVIDETPLQWAASLLGCDPQFLGQSLNHRQIQSGSVRHTQYAVPQNPDQSASLRDALAKTLYERIFDFIVTRINSAMQYHGSAKVIGVLDIYGFEVFERNSFEQFCINYVNERLQQIFIDLTVRGEQREYHEEGMKWKDISFFDNKIVVDLIDGNKPPGVMRVLDDVCKTVHAVDSATADTKFMEKLIHAIQSHPHLLISNTGSSANEFTIKHYAGDVTYSVEEFCFKNNDNLYASIVCCLQSSTYPFIASLFPENMSDNKTAPTTASYKIRQSANYLVQRLSACTPHYIRCIKPNDSKSPLSFTSSRVEHQVKYLGLLENIKVKRSGYAYRQLKDVFLNRFGRIFDVAPRNCQEFVEQITRAGKDISAEEFEEGKTKIFVKTPETIFLMEDLLMQKIDPIGYKERVHAYKENEKLAQAKAGKHSLKPKCIIQ</sequence>
<dbReference type="PANTHER" id="PTHR13140">
    <property type="entry name" value="MYOSIN"/>
    <property type="match status" value="1"/>
</dbReference>
<keyword evidence="4 7" id="KW-0518">Myosin</keyword>
<keyword evidence="3 7" id="KW-0067">ATP-binding</keyword>
<evidence type="ECO:0000256" key="5">
    <source>
        <dbReference type="ARBA" id="ARBA00023175"/>
    </source>
</evidence>
<dbReference type="GO" id="GO:0006897">
    <property type="term" value="P:endocytosis"/>
    <property type="evidence" value="ECO:0000318"/>
    <property type="project" value="GO_Central"/>
</dbReference>
<dbReference type="Gene3D" id="1.20.58.530">
    <property type="match status" value="1"/>
</dbReference>
<dbReference type="Gene3D" id="1.20.120.720">
    <property type="entry name" value="Myosin VI head, motor domain, U50 subdomain"/>
    <property type="match status" value="1"/>
</dbReference>
<dbReference type="GO" id="GO:0001726">
    <property type="term" value="C:ruffle"/>
    <property type="evidence" value="ECO:0007669"/>
    <property type="project" value="EnsemblProtists"/>
</dbReference>
<dbReference type="GO" id="GO:0005522">
    <property type="term" value="F:profilin binding"/>
    <property type="evidence" value="ECO:0007669"/>
    <property type="project" value="EnsemblProtists"/>
</dbReference>
<dbReference type="EMBL" id="GL870947">
    <property type="protein sequence ID" value="EGC40024.1"/>
    <property type="molecule type" value="Genomic_DNA"/>
</dbReference>
<feature type="domain" description="Myosin motor" evidence="9">
    <location>
        <begin position="7"/>
        <end position="814"/>
    </location>
</feature>
<dbReference type="GeneID" id="10509278"/>
<dbReference type="GO" id="GO:0005737">
    <property type="term" value="C:cytoplasm"/>
    <property type="evidence" value="ECO:0000318"/>
    <property type="project" value="GO_Central"/>
</dbReference>
<dbReference type="InterPro" id="IPR027417">
    <property type="entry name" value="P-loop_NTPase"/>
</dbReference>
<dbReference type="GO" id="GO:0015629">
    <property type="term" value="C:actin cytoskeleton"/>
    <property type="evidence" value="ECO:0000318"/>
    <property type="project" value="GO_Central"/>
</dbReference>
<dbReference type="InterPro" id="IPR036961">
    <property type="entry name" value="Kinesin_motor_dom_sf"/>
</dbReference>
<evidence type="ECO:0000256" key="1">
    <source>
        <dbReference type="ARBA" id="ARBA00008314"/>
    </source>
</evidence>
<keyword evidence="11" id="KW-1185">Reference proteome</keyword>
<dbReference type="OrthoDB" id="6108017at2759"/>
<feature type="binding site" evidence="7">
    <location>
        <begin position="101"/>
        <end position="108"/>
    </location>
    <ligand>
        <name>ATP</name>
        <dbReference type="ChEBI" id="CHEBI:30616"/>
    </ligand>
</feature>
<dbReference type="RefSeq" id="XP_003283373.1">
    <property type="nucleotide sequence ID" value="XM_003283325.1"/>
</dbReference>
<dbReference type="FunCoup" id="F0Z7I3">
    <property type="interactions" value="6"/>
</dbReference>
<dbReference type="GO" id="GO:0097203">
    <property type="term" value="C:phagocytic cup lip"/>
    <property type="evidence" value="ECO:0007669"/>
    <property type="project" value="EnsemblProtists"/>
</dbReference>
<dbReference type="VEuPathDB" id="AmoebaDB:DICPUDRAFT_25874"/>
<evidence type="ECO:0000256" key="8">
    <source>
        <dbReference type="SAM" id="MobiDB-lite"/>
    </source>
</evidence>
<dbReference type="GO" id="GO:0070685">
    <property type="term" value="C:macropinocytic cup"/>
    <property type="evidence" value="ECO:0007669"/>
    <property type="project" value="EnsemblProtists"/>
</dbReference>
<dbReference type="GO" id="GO:0050766">
    <property type="term" value="P:positive regulation of phagocytosis"/>
    <property type="evidence" value="ECO:0007669"/>
    <property type="project" value="EnsemblProtists"/>
</dbReference>
<dbReference type="SUPFAM" id="SSF52540">
    <property type="entry name" value="P-loop containing nucleoside triphosphate hydrolases"/>
    <property type="match status" value="1"/>
</dbReference>
<dbReference type="GO" id="GO:0007015">
    <property type="term" value="P:actin filament organization"/>
    <property type="evidence" value="ECO:0000318"/>
    <property type="project" value="GO_Central"/>
</dbReference>
<protein>
    <recommendedName>
        <fullName evidence="9">Myosin motor domain-containing protein</fullName>
    </recommendedName>
</protein>
<dbReference type="AlphaFoldDB" id="F0Z7I3"/>
<evidence type="ECO:0000256" key="7">
    <source>
        <dbReference type="PROSITE-ProRule" id="PRU00782"/>
    </source>
</evidence>
<reference evidence="11" key="1">
    <citation type="journal article" date="2011" name="Genome Biol.">
        <title>Comparative genomics of the social amoebae Dictyostelium discoideum and Dictyostelium purpureum.</title>
        <authorList>
            <consortium name="US DOE Joint Genome Institute (JGI-PGF)"/>
            <person name="Sucgang R."/>
            <person name="Kuo A."/>
            <person name="Tian X."/>
            <person name="Salerno W."/>
            <person name="Parikh A."/>
            <person name="Feasley C.L."/>
            <person name="Dalin E."/>
            <person name="Tu H."/>
            <person name="Huang E."/>
            <person name="Barry K."/>
            <person name="Lindquist E."/>
            <person name="Shapiro H."/>
            <person name="Bruce D."/>
            <person name="Schmutz J."/>
            <person name="Salamov A."/>
            <person name="Fey P."/>
            <person name="Gaudet P."/>
            <person name="Anjard C."/>
            <person name="Babu M.M."/>
            <person name="Basu S."/>
            <person name="Bushmanova Y."/>
            <person name="van der Wel H."/>
            <person name="Katoh-Kurasawa M."/>
            <person name="Dinh C."/>
            <person name="Coutinho P.M."/>
            <person name="Saito T."/>
            <person name="Elias M."/>
            <person name="Schaap P."/>
            <person name="Kay R.R."/>
            <person name="Henrissat B."/>
            <person name="Eichinger L."/>
            <person name="Rivero F."/>
            <person name="Putnam N.H."/>
            <person name="West C.M."/>
            <person name="Loomis W.F."/>
            <person name="Chisholm R.L."/>
            <person name="Shaulsky G."/>
            <person name="Strassmann J.E."/>
            <person name="Queller D.C."/>
            <person name="Kuspa A."/>
            <person name="Grigoriev I.V."/>
        </authorList>
    </citation>
    <scope>NUCLEOTIDE SEQUENCE [LARGE SCALE GENOMIC DNA]</scope>
    <source>
        <strain evidence="11">QSDP1</strain>
    </source>
</reference>
<feature type="region of interest" description="Actin-binding" evidence="7">
    <location>
        <begin position="694"/>
        <end position="716"/>
    </location>
</feature>
<dbReference type="GO" id="GO:0005902">
    <property type="term" value="C:microvillus"/>
    <property type="evidence" value="ECO:0000318"/>
    <property type="project" value="GO_Central"/>
</dbReference>
<evidence type="ECO:0000256" key="2">
    <source>
        <dbReference type="ARBA" id="ARBA00022741"/>
    </source>
</evidence>
<keyword evidence="6 7" id="KW-0009">Actin-binding</keyword>
<dbReference type="FunFam" id="1.10.10.820:FF:000001">
    <property type="entry name" value="Myosin heavy chain"/>
    <property type="match status" value="1"/>
</dbReference>
<dbReference type="FunFam" id="1.20.58.530:FF:000007">
    <property type="entry name" value="Myosin IE"/>
    <property type="match status" value="1"/>
</dbReference>
<dbReference type="eggNOG" id="KOG0162">
    <property type="taxonomic scope" value="Eukaryota"/>
</dbReference>
<dbReference type="GO" id="GO:0000146">
    <property type="term" value="F:microfilament motor activity"/>
    <property type="evidence" value="ECO:0000318"/>
    <property type="project" value="GO_Central"/>
</dbReference>
<dbReference type="PRINTS" id="PR00193">
    <property type="entry name" value="MYOSINHEAVY"/>
</dbReference>
<evidence type="ECO:0000256" key="6">
    <source>
        <dbReference type="ARBA" id="ARBA00023203"/>
    </source>
</evidence>
<evidence type="ECO:0000313" key="10">
    <source>
        <dbReference type="EMBL" id="EGC40024.1"/>
    </source>
</evidence>
<dbReference type="Pfam" id="PF00063">
    <property type="entry name" value="Myosin_head"/>
    <property type="match status" value="2"/>
</dbReference>
<comment type="similarity">
    <text evidence="1 7">Belongs to the TRAFAC class myosin-kinesin ATPase superfamily. Myosin family.</text>
</comment>
<keyword evidence="5 7" id="KW-0505">Motor protein</keyword>
<dbReference type="GO" id="GO:0005886">
    <property type="term" value="C:plasma membrane"/>
    <property type="evidence" value="ECO:0000318"/>
    <property type="project" value="GO_Central"/>
</dbReference>
<dbReference type="GO" id="GO:0043327">
    <property type="term" value="P:chemotaxis to cAMP"/>
    <property type="evidence" value="ECO:0000318"/>
    <property type="project" value="GO_Central"/>
</dbReference>
<dbReference type="Gene3D" id="3.40.850.10">
    <property type="entry name" value="Kinesin motor domain"/>
    <property type="match status" value="3"/>
</dbReference>
<dbReference type="GO" id="GO:0005524">
    <property type="term" value="F:ATP binding"/>
    <property type="evidence" value="ECO:0007669"/>
    <property type="project" value="UniProtKB-UniRule"/>
</dbReference>
<dbReference type="PROSITE" id="PS51456">
    <property type="entry name" value="MYOSIN_MOTOR"/>
    <property type="match status" value="1"/>
</dbReference>
<dbReference type="Proteomes" id="UP000001064">
    <property type="component" value="Unassembled WGS sequence"/>
</dbReference>
<dbReference type="GO" id="GO:0051015">
    <property type="term" value="F:actin filament binding"/>
    <property type="evidence" value="ECO:0000318"/>
    <property type="project" value="GO_Central"/>
</dbReference>
<proteinExistence type="inferred from homology"/>
<feature type="region of interest" description="Disordered" evidence="8">
    <location>
        <begin position="127"/>
        <end position="260"/>
    </location>
</feature>
<name>F0Z7I3_DICPU</name>
<evidence type="ECO:0000313" key="11">
    <source>
        <dbReference type="Proteomes" id="UP000001064"/>
    </source>
</evidence>
<dbReference type="OMA" id="WKDISFF"/>
<organism evidence="10 11">
    <name type="scientific">Dictyostelium purpureum</name>
    <name type="common">Slime mold</name>
    <dbReference type="NCBI Taxonomy" id="5786"/>
    <lineage>
        <taxon>Eukaryota</taxon>
        <taxon>Amoebozoa</taxon>
        <taxon>Evosea</taxon>
        <taxon>Eumycetozoa</taxon>
        <taxon>Dictyostelia</taxon>
        <taxon>Dictyosteliales</taxon>
        <taxon>Dictyosteliaceae</taxon>
        <taxon>Dictyostelium</taxon>
    </lineage>
</organism>
<gene>
    <name evidence="10" type="ORF">DICPUDRAFT_25874</name>
</gene>
<dbReference type="KEGG" id="dpp:DICPUDRAFT_25874"/>
<accession>F0Z7I3</accession>
<evidence type="ECO:0000256" key="4">
    <source>
        <dbReference type="ARBA" id="ARBA00023123"/>
    </source>
</evidence>
<dbReference type="PANTHER" id="PTHR13140:SF743">
    <property type="entry name" value="MYOSIN-K HEAVY CHAIN"/>
    <property type="match status" value="1"/>
</dbReference>
<dbReference type="SMART" id="SM00242">
    <property type="entry name" value="MYSc"/>
    <property type="match status" value="1"/>
</dbReference>
<dbReference type="InParanoid" id="F0Z7I3"/>
<dbReference type="InterPro" id="IPR001609">
    <property type="entry name" value="Myosin_head_motor_dom-like"/>
</dbReference>
<feature type="compositionally biased region" description="Pro residues" evidence="8">
    <location>
        <begin position="224"/>
        <end position="233"/>
    </location>
</feature>
<evidence type="ECO:0000259" key="9">
    <source>
        <dbReference type="PROSITE" id="PS51456"/>
    </source>
</evidence>